<evidence type="ECO:0000256" key="5">
    <source>
        <dbReference type="ARBA" id="ARBA00011271"/>
    </source>
</evidence>
<dbReference type="GO" id="GO:0009316">
    <property type="term" value="C:3-isopropylmalate dehydratase complex"/>
    <property type="evidence" value="ECO:0007669"/>
    <property type="project" value="InterPro"/>
</dbReference>
<dbReference type="InterPro" id="IPR033940">
    <property type="entry name" value="IPMI_Swivel"/>
</dbReference>
<comment type="catalytic activity">
    <reaction evidence="1 10">
        <text>(2R,3S)-3-isopropylmalate = (2S)-2-isopropylmalate</text>
        <dbReference type="Rhea" id="RHEA:32287"/>
        <dbReference type="ChEBI" id="CHEBI:1178"/>
        <dbReference type="ChEBI" id="CHEBI:35121"/>
        <dbReference type="EC" id="4.2.1.33"/>
    </reaction>
</comment>
<dbReference type="InterPro" id="IPR050075">
    <property type="entry name" value="LeuD"/>
</dbReference>
<evidence type="ECO:0000256" key="10">
    <source>
        <dbReference type="HAMAP-Rule" id="MF_01031"/>
    </source>
</evidence>
<keyword evidence="13" id="KW-1185">Reference proteome</keyword>
<keyword evidence="6 10" id="KW-0432">Leucine biosynthesis</keyword>
<dbReference type="CDD" id="cd01577">
    <property type="entry name" value="IPMI_Swivel"/>
    <property type="match status" value="1"/>
</dbReference>
<dbReference type="Gene3D" id="3.20.19.10">
    <property type="entry name" value="Aconitase, domain 4"/>
    <property type="match status" value="1"/>
</dbReference>
<comment type="caution">
    <text evidence="12">The sequence shown here is derived from an EMBL/GenBank/DDBJ whole genome shotgun (WGS) entry which is preliminary data.</text>
</comment>
<dbReference type="InterPro" id="IPR015928">
    <property type="entry name" value="Aconitase/3IPM_dehydase_swvl"/>
</dbReference>
<evidence type="ECO:0000256" key="8">
    <source>
        <dbReference type="ARBA" id="ARBA00023239"/>
    </source>
</evidence>
<evidence type="ECO:0000256" key="7">
    <source>
        <dbReference type="ARBA" id="ARBA00022605"/>
    </source>
</evidence>
<dbReference type="HAMAP" id="MF_01031">
    <property type="entry name" value="LeuD_type1"/>
    <property type="match status" value="1"/>
</dbReference>
<dbReference type="GO" id="GO:0003861">
    <property type="term" value="F:3-isopropylmalate dehydratase activity"/>
    <property type="evidence" value="ECO:0007669"/>
    <property type="project" value="UniProtKB-UniRule"/>
</dbReference>
<evidence type="ECO:0000256" key="9">
    <source>
        <dbReference type="ARBA" id="ARBA00023304"/>
    </source>
</evidence>
<dbReference type="GO" id="GO:0009098">
    <property type="term" value="P:L-leucine biosynthetic process"/>
    <property type="evidence" value="ECO:0007669"/>
    <property type="project" value="UniProtKB-UniRule"/>
</dbReference>
<organism evidence="12 13">
    <name type="scientific">Sphingomonas endophytica</name>
    <dbReference type="NCBI Taxonomy" id="869719"/>
    <lineage>
        <taxon>Bacteria</taxon>
        <taxon>Pseudomonadati</taxon>
        <taxon>Pseudomonadota</taxon>
        <taxon>Alphaproteobacteria</taxon>
        <taxon>Sphingomonadales</taxon>
        <taxon>Sphingomonadaceae</taxon>
        <taxon>Sphingomonas</taxon>
    </lineage>
</organism>
<dbReference type="RefSeq" id="WP_058756581.1">
    <property type="nucleotide sequence ID" value="NZ_LDTB01000064.1"/>
</dbReference>
<evidence type="ECO:0000256" key="2">
    <source>
        <dbReference type="ARBA" id="ARBA00002695"/>
    </source>
</evidence>
<name>A0A147HXF7_9SPHN</name>
<dbReference type="AlphaFoldDB" id="A0A147HXF7"/>
<dbReference type="PANTHER" id="PTHR43345">
    <property type="entry name" value="3-ISOPROPYLMALATE DEHYDRATASE SMALL SUBUNIT 2-RELATED-RELATED"/>
    <property type="match status" value="1"/>
</dbReference>
<sequence length="209" mass="22722">MEPVTRVSGTAYPWGAKNIDTDVIIPAHWLKTIKRSGLGKGAFETVRAQPGNIFDDPAYAGAPILIAGDNFGCGSSREHAAWALGDMGIKAVIAPSFSDIFSGNAFKNGIVPVVLPQEAVDRLVEVAKTDPITVDLETMTVTTPYQDRFPFELDAFRRRCLMEGLDEVGLTLAKDTAISKFEERLDDERPWIRRDAAHAGFAVEGAGRT</sequence>
<dbReference type="Proteomes" id="UP000074310">
    <property type="component" value="Unassembled WGS sequence"/>
</dbReference>
<keyword evidence="7 10" id="KW-0028">Amino-acid biosynthesis</keyword>
<comment type="function">
    <text evidence="2 10">Catalyzes the isomerization between 2-isopropylmalate and 3-isopropylmalate, via the formation of 2-isopropylmaleate.</text>
</comment>
<dbReference type="PATRIC" id="fig|869719.3.peg.2884"/>
<evidence type="ECO:0000259" key="11">
    <source>
        <dbReference type="Pfam" id="PF00694"/>
    </source>
</evidence>
<gene>
    <name evidence="10" type="primary">leuD</name>
    <name evidence="12" type="ORF">NS334_14050</name>
</gene>
<evidence type="ECO:0000256" key="6">
    <source>
        <dbReference type="ARBA" id="ARBA00022430"/>
    </source>
</evidence>
<dbReference type="EC" id="4.2.1.33" evidence="10"/>
<evidence type="ECO:0000256" key="3">
    <source>
        <dbReference type="ARBA" id="ARBA00004729"/>
    </source>
</evidence>
<protein>
    <recommendedName>
        <fullName evidence="10">3-isopropylmalate dehydratase small subunit</fullName>
        <ecNumber evidence="10">4.2.1.33</ecNumber>
    </recommendedName>
    <alternativeName>
        <fullName evidence="10">Alpha-IPM isomerase</fullName>
        <shortName evidence="10">IPMI</shortName>
    </alternativeName>
    <alternativeName>
        <fullName evidence="10">Isopropylmalate isomerase</fullName>
    </alternativeName>
</protein>
<comment type="subunit">
    <text evidence="5 10">Heterodimer of LeuC and LeuD.</text>
</comment>
<keyword evidence="9 10" id="KW-0100">Branched-chain amino acid biosynthesis</keyword>
<evidence type="ECO:0000256" key="4">
    <source>
        <dbReference type="ARBA" id="ARBA00009845"/>
    </source>
</evidence>
<comment type="similarity">
    <text evidence="4 10">Belongs to the LeuD family. LeuD type 1 subfamily.</text>
</comment>
<dbReference type="SUPFAM" id="SSF52016">
    <property type="entry name" value="LeuD/IlvD-like"/>
    <property type="match status" value="1"/>
</dbReference>
<reference evidence="12 13" key="1">
    <citation type="journal article" date="2016" name="Front. Microbiol.">
        <title>Genomic Resource of Rice Seed Associated Bacteria.</title>
        <authorList>
            <person name="Midha S."/>
            <person name="Bansal K."/>
            <person name="Sharma S."/>
            <person name="Kumar N."/>
            <person name="Patil P.P."/>
            <person name="Chaudhry V."/>
            <person name="Patil P.B."/>
        </authorList>
    </citation>
    <scope>NUCLEOTIDE SEQUENCE [LARGE SCALE GENOMIC DNA]</scope>
    <source>
        <strain evidence="12 13">NS334</strain>
    </source>
</reference>
<evidence type="ECO:0000256" key="1">
    <source>
        <dbReference type="ARBA" id="ARBA00000491"/>
    </source>
</evidence>
<feature type="domain" description="Aconitase A/isopropylmalate dehydratase small subunit swivel" evidence="11">
    <location>
        <begin position="1"/>
        <end position="118"/>
    </location>
</feature>
<comment type="pathway">
    <text evidence="3 10">Amino-acid biosynthesis; L-leucine biosynthesis; L-leucine from 3-methyl-2-oxobutanoate: step 2/4.</text>
</comment>
<keyword evidence="8 10" id="KW-0456">Lyase</keyword>
<dbReference type="NCBIfam" id="NF002458">
    <property type="entry name" value="PRK01641.1"/>
    <property type="match status" value="1"/>
</dbReference>
<evidence type="ECO:0000313" key="13">
    <source>
        <dbReference type="Proteomes" id="UP000074310"/>
    </source>
</evidence>
<proteinExistence type="inferred from homology"/>
<dbReference type="Pfam" id="PF00694">
    <property type="entry name" value="Aconitase_C"/>
    <property type="match status" value="1"/>
</dbReference>
<dbReference type="InterPro" id="IPR004431">
    <property type="entry name" value="3-IsopropMal_deHydase_ssu"/>
</dbReference>
<dbReference type="OrthoDB" id="9777465at2"/>
<accession>A0A147HXF7</accession>
<dbReference type="NCBIfam" id="TIGR00171">
    <property type="entry name" value="leuD"/>
    <property type="match status" value="1"/>
</dbReference>
<dbReference type="InterPro" id="IPR000573">
    <property type="entry name" value="AconitaseA/IPMdHydase_ssu_swvl"/>
</dbReference>
<dbReference type="PANTHER" id="PTHR43345:SF5">
    <property type="entry name" value="3-ISOPROPYLMALATE DEHYDRATASE SMALL SUBUNIT"/>
    <property type="match status" value="1"/>
</dbReference>
<evidence type="ECO:0000313" key="12">
    <source>
        <dbReference type="EMBL" id="KTT69616.1"/>
    </source>
</evidence>
<dbReference type="EMBL" id="LDTB01000064">
    <property type="protein sequence ID" value="KTT69616.1"/>
    <property type="molecule type" value="Genomic_DNA"/>
</dbReference>
<dbReference type="UniPathway" id="UPA00048">
    <property type="reaction ID" value="UER00071"/>
</dbReference>